<proteinExistence type="predicted"/>
<accession>A0ABQ8SRT1</accession>
<evidence type="ECO:0000313" key="2">
    <source>
        <dbReference type="Proteomes" id="UP001148838"/>
    </source>
</evidence>
<dbReference type="EMBL" id="JAJSOF020000023">
    <property type="protein sequence ID" value="KAJ4436430.1"/>
    <property type="molecule type" value="Genomic_DNA"/>
</dbReference>
<reference evidence="1 2" key="1">
    <citation type="journal article" date="2022" name="Allergy">
        <title>Genome assembly and annotation of Periplaneta americana reveal a comprehensive cockroach allergen profile.</title>
        <authorList>
            <person name="Wang L."/>
            <person name="Xiong Q."/>
            <person name="Saelim N."/>
            <person name="Wang L."/>
            <person name="Nong W."/>
            <person name="Wan A.T."/>
            <person name="Shi M."/>
            <person name="Liu X."/>
            <person name="Cao Q."/>
            <person name="Hui J.H.L."/>
            <person name="Sookrung N."/>
            <person name="Leung T.F."/>
            <person name="Tungtrongchitr A."/>
            <person name="Tsui S.K.W."/>
        </authorList>
    </citation>
    <scope>NUCLEOTIDE SEQUENCE [LARGE SCALE GENOMIC DNA]</scope>
    <source>
        <strain evidence="1">PWHHKU_190912</strain>
    </source>
</reference>
<comment type="caution">
    <text evidence="1">The sequence shown here is derived from an EMBL/GenBank/DDBJ whole genome shotgun (WGS) entry which is preliminary data.</text>
</comment>
<protein>
    <submittedName>
        <fullName evidence="1">Uncharacterized protein</fullName>
    </submittedName>
</protein>
<gene>
    <name evidence="1" type="ORF">ANN_19063</name>
</gene>
<dbReference type="PANTHER" id="PTHR46312">
    <property type="entry name" value="NACHT DOMAIN-CONTAINING PROTEIN"/>
    <property type="match status" value="1"/>
</dbReference>
<dbReference type="PANTHER" id="PTHR46312:SF2">
    <property type="entry name" value="NUCLEOTIDE-BINDING OLIGOMERIZATION DOMAIN-CONTAINING PROTEIN 2-LIKE"/>
    <property type="match status" value="1"/>
</dbReference>
<organism evidence="1 2">
    <name type="scientific">Periplaneta americana</name>
    <name type="common">American cockroach</name>
    <name type="synonym">Blatta americana</name>
    <dbReference type="NCBI Taxonomy" id="6978"/>
    <lineage>
        <taxon>Eukaryota</taxon>
        <taxon>Metazoa</taxon>
        <taxon>Ecdysozoa</taxon>
        <taxon>Arthropoda</taxon>
        <taxon>Hexapoda</taxon>
        <taxon>Insecta</taxon>
        <taxon>Pterygota</taxon>
        <taxon>Neoptera</taxon>
        <taxon>Polyneoptera</taxon>
        <taxon>Dictyoptera</taxon>
        <taxon>Blattodea</taxon>
        <taxon>Blattoidea</taxon>
        <taxon>Blattidae</taxon>
        <taxon>Blattinae</taxon>
        <taxon>Periplaneta</taxon>
    </lineage>
</organism>
<evidence type="ECO:0000313" key="1">
    <source>
        <dbReference type="EMBL" id="KAJ4436430.1"/>
    </source>
</evidence>
<keyword evidence="2" id="KW-1185">Reference proteome</keyword>
<dbReference type="Proteomes" id="UP001148838">
    <property type="component" value="Unassembled WGS sequence"/>
</dbReference>
<name>A0ABQ8SRT1_PERAM</name>
<sequence length="406" mass="47880">MDNICILFHGYDEIKSTHSEKILRMLTLLQTTHIQRLWVTTRPTKKNDLEEVLCVLAFKLRPFSEEDKRKFLFMYWDELKVDKPILNEFINQLLAITVISLNDRDRELTEIPLQALLLAEVFENDLKGYEDNVKKYKEKARVNLSKKCDLLNLFRHFVNSKWKIYSSKFKKHDMGHECVEFFEQHSYTALLALFTESDIDNLDPSNCYRIREKSKALINHTKKGHQTTGIIIEISEANRPIFVHKTFAEYFVALWFKDRSCTDITGNVKRYLEMLLFHKDLQIVRKQNIEDMELLSTIADKAKEQDEGGRTALHIAIMNFLDMNVSNDKRMEIVKSLLKFDWTIGIEDAVLHWRPLRYLDKIINTYESDILHVLFSVVDSMLLKAENYSDLIETKKISIIQFTLKV</sequence>